<comment type="caution">
    <text evidence="1">The sequence shown here is derived from an EMBL/GenBank/DDBJ whole genome shotgun (WGS) entry which is preliminary data.</text>
</comment>
<dbReference type="InterPro" id="IPR011051">
    <property type="entry name" value="RmlC_Cupin_sf"/>
</dbReference>
<dbReference type="InterPro" id="IPR014710">
    <property type="entry name" value="RmlC-like_jellyroll"/>
</dbReference>
<evidence type="ECO:0000313" key="2">
    <source>
        <dbReference type="Proteomes" id="UP000561011"/>
    </source>
</evidence>
<gene>
    <name evidence="1" type="ORF">HZZ10_06885</name>
</gene>
<evidence type="ECO:0000313" key="1">
    <source>
        <dbReference type="EMBL" id="NYS93253.1"/>
    </source>
</evidence>
<name>A0A853EV74_9MICO</name>
<dbReference type="Gene3D" id="2.60.120.10">
    <property type="entry name" value="Jelly Rolls"/>
    <property type="match status" value="1"/>
</dbReference>
<dbReference type="SUPFAM" id="SSF51182">
    <property type="entry name" value="RmlC-like cupins"/>
    <property type="match status" value="1"/>
</dbReference>
<sequence>MVNDDPTLTNPDHYRTLWENEHVRVLEYTDVPGDATTPHDHPNSVMVTLSAFDRRLSAGDRVFDTRLPAGAAVWIPAQRHSGENTGGTPTHTILVELKGEAAGVAQETTLGPGRPSGPV</sequence>
<protein>
    <submittedName>
        <fullName evidence="1">Cytoplasmic protein</fullName>
    </submittedName>
</protein>
<dbReference type="RefSeq" id="WP_179912948.1">
    <property type="nucleotide sequence ID" value="NZ_JACBYE010000012.1"/>
</dbReference>
<reference evidence="1 2" key="1">
    <citation type="submission" date="2020-07" db="EMBL/GenBank/DDBJ databases">
        <title>MOT database genomes.</title>
        <authorList>
            <person name="Joseph S."/>
            <person name="Aduse-Opoku J."/>
            <person name="Hashim A."/>
            <person name="Wade W."/>
            <person name="Curtis M."/>
        </authorList>
    </citation>
    <scope>NUCLEOTIDE SEQUENCE [LARGE SCALE GENOMIC DNA]</scope>
    <source>
        <strain evidence="1 2">DSM 100099</strain>
    </source>
</reference>
<dbReference type="AlphaFoldDB" id="A0A853EV74"/>
<keyword evidence="2" id="KW-1185">Reference proteome</keyword>
<proteinExistence type="predicted"/>
<accession>A0A853EV74</accession>
<dbReference type="Proteomes" id="UP000561011">
    <property type="component" value="Unassembled WGS sequence"/>
</dbReference>
<organism evidence="1 2">
    <name type="scientific">Sanguibacter inulinus</name>
    <dbReference type="NCBI Taxonomy" id="60922"/>
    <lineage>
        <taxon>Bacteria</taxon>
        <taxon>Bacillati</taxon>
        <taxon>Actinomycetota</taxon>
        <taxon>Actinomycetes</taxon>
        <taxon>Micrococcales</taxon>
        <taxon>Sanguibacteraceae</taxon>
        <taxon>Sanguibacter</taxon>
    </lineage>
</organism>
<dbReference type="EMBL" id="JACBYE010000012">
    <property type="protein sequence ID" value="NYS93253.1"/>
    <property type="molecule type" value="Genomic_DNA"/>
</dbReference>